<keyword evidence="6" id="KW-0028">Amino-acid biosynthesis</keyword>
<evidence type="ECO:0000256" key="9">
    <source>
        <dbReference type="RuleBase" id="RU003738"/>
    </source>
</evidence>
<evidence type="ECO:0000256" key="4">
    <source>
        <dbReference type="ARBA" id="ARBA00023154"/>
    </source>
</evidence>
<dbReference type="FunFam" id="3.20.20.10:FF:000003">
    <property type="entry name" value="Diaminopimelate decarboxylase"/>
    <property type="match status" value="1"/>
</dbReference>
<dbReference type="InterPro" id="IPR029066">
    <property type="entry name" value="PLP-binding_barrel"/>
</dbReference>
<dbReference type="GO" id="GO:0009089">
    <property type="term" value="P:lysine biosynthetic process via diaminopimelate"/>
    <property type="evidence" value="ECO:0007669"/>
    <property type="project" value="UniProtKB-UniRule"/>
</dbReference>
<feature type="modified residue" description="N6-(pyridoxal phosphate)lysine" evidence="6 8">
    <location>
        <position position="96"/>
    </location>
</feature>
<keyword evidence="14" id="KW-1185">Reference proteome</keyword>
<proteinExistence type="inferred from homology"/>
<dbReference type="Pfam" id="PF00278">
    <property type="entry name" value="Orn_DAP_Arg_deC"/>
    <property type="match status" value="1"/>
</dbReference>
<gene>
    <name evidence="6 13" type="primary">lysA</name>
    <name evidence="13" type="ORF">GCM10018793_37290</name>
</gene>
<feature type="region of interest" description="Disordered" evidence="10">
    <location>
        <begin position="1"/>
        <end position="30"/>
    </location>
</feature>
<comment type="catalytic activity">
    <reaction evidence="6 9">
        <text>meso-2,6-diaminopimelate + H(+) = L-lysine + CO2</text>
        <dbReference type="Rhea" id="RHEA:15101"/>
        <dbReference type="ChEBI" id="CHEBI:15378"/>
        <dbReference type="ChEBI" id="CHEBI:16526"/>
        <dbReference type="ChEBI" id="CHEBI:32551"/>
        <dbReference type="ChEBI" id="CHEBI:57791"/>
        <dbReference type="EC" id="4.1.1.20"/>
    </reaction>
</comment>
<feature type="binding site" evidence="6">
    <location>
        <position position="287"/>
    </location>
    <ligand>
        <name>pyridoxal 5'-phosphate</name>
        <dbReference type="ChEBI" id="CHEBI:597326"/>
    </ligand>
</feature>
<dbReference type="InterPro" id="IPR000183">
    <property type="entry name" value="Orn/DAP/Arg_de-COase"/>
</dbReference>
<dbReference type="GO" id="GO:0008836">
    <property type="term" value="F:diaminopimelate decarboxylase activity"/>
    <property type="evidence" value="ECO:0007669"/>
    <property type="project" value="UniProtKB-UniRule"/>
</dbReference>
<comment type="pathway">
    <text evidence="6 9">Amino-acid biosynthesis; L-lysine biosynthesis via DAP pathway; L-lysine from DL-2,6-diaminopimelate: step 1/1.</text>
</comment>
<dbReference type="CDD" id="cd06828">
    <property type="entry name" value="PLPDE_III_DapDC"/>
    <property type="match status" value="1"/>
</dbReference>
<evidence type="ECO:0000259" key="11">
    <source>
        <dbReference type="Pfam" id="PF00278"/>
    </source>
</evidence>
<evidence type="ECO:0000256" key="5">
    <source>
        <dbReference type="ARBA" id="ARBA00023239"/>
    </source>
</evidence>
<feature type="binding site" evidence="6">
    <location>
        <position position="332"/>
    </location>
    <ligand>
        <name>substrate</name>
    </ligand>
</feature>
<evidence type="ECO:0000256" key="2">
    <source>
        <dbReference type="ARBA" id="ARBA00022793"/>
    </source>
</evidence>
<comment type="subunit">
    <text evidence="6">Homodimer.</text>
</comment>
<dbReference type="InterPro" id="IPR022643">
    <property type="entry name" value="De-COase2_C"/>
</dbReference>
<dbReference type="SUPFAM" id="SSF50621">
    <property type="entry name" value="Alanine racemase C-terminal domain-like"/>
    <property type="match status" value="1"/>
</dbReference>
<comment type="similarity">
    <text evidence="6">Belongs to the Orn/Lys/Arg decarboxylase class-II family. LysA subfamily.</text>
</comment>
<keyword evidence="4 6" id="KW-0457">Lysine biosynthesis</keyword>
<dbReference type="Gene3D" id="2.40.37.10">
    <property type="entry name" value="Lyase, Ornithine Decarboxylase, Chain A, domain 1"/>
    <property type="match status" value="1"/>
</dbReference>
<evidence type="ECO:0000256" key="6">
    <source>
        <dbReference type="HAMAP-Rule" id="MF_02120"/>
    </source>
</evidence>
<comment type="cofactor">
    <cofactor evidence="1 6 8 9">
        <name>pyridoxal 5'-phosphate</name>
        <dbReference type="ChEBI" id="CHEBI:597326"/>
    </cofactor>
</comment>
<dbReference type="AlphaFoldDB" id="A0A919GAH1"/>
<dbReference type="EMBL" id="BNCD01000010">
    <property type="protein sequence ID" value="GHH80946.1"/>
    <property type="molecule type" value="Genomic_DNA"/>
</dbReference>
<dbReference type="InterPro" id="IPR022653">
    <property type="entry name" value="De-COase2_pyr-phos_BS"/>
</dbReference>
<dbReference type="RefSeq" id="WP_189933430.1">
    <property type="nucleotide sequence ID" value="NZ_BNCD01000010.1"/>
</dbReference>
<dbReference type="PANTHER" id="PTHR43727:SF2">
    <property type="entry name" value="GROUP IV DECARBOXYLASE"/>
    <property type="match status" value="1"/>
</dbReference>
<dbReference type="SUPFAM" id="SSF51419">
    <property type="entry name" value="PLP-binding barrel"/>
    <property type="match status" value="1"/>
</dbReference>
<dbReference type="PRINTS" id="PR01179">
    <property type="entry name" value="ODADCRBXLASE"/>
</dbReference>
<keyword evidence="5 6" id="KW-0456">Lyase</keyword>
<comment type="caution">
    <text evidence="13">The sequence shown here is derived from an EMBL/GenBank/DDBJ whole genome shotgun (WGS) entry which is preliminary data.</text>
</comment>
<feature type="domain" description="Orn/DAP/Arg decarboxylase 2 N-terminal" evidence="12">
    <location>
        <begin position="72"/>
        <end position="335"/>
    </location>
</feature>
<feature type="binding site" evidence="6">
    <location>
        <position position="401"/>
    </location>
    <ligand>
        <name>substrate</name>
    </ligand>
</feature>
<dbReference type="HAMAP" id="MF_02120">
    <property type="entry name" value="LysA"/>
    <property type="match status" value="1"/>
</dbReference>
<sequence>MSRSAHPAGPRHADVLPEGHHAAPPADLNDLDPKVWSRTVSRNADGVLTVGGVDVARLAEEFGTPAYFLDEDDFRARVHAWRTAFGPDADVFYAGKAFLSRAVVRWLCEEGLNLDVCSAGELATALAAGMPPERIALHGNNKSDAEIERAVESGVGRIVLDSFQEIARVAHTARRLGRRQRVQIRVTVGVEAHTHEFIATAHEDQKFGLALAGSTSQPEAGGGPAAEAVRRVLALDSLELAGVHSHIGSQIFDTAGFEVAARRVVSLLAQVRDEHGVELPEVDLGGGLGIAYTSDDDPREPQEIAKALGEIVERECEAAGLSVPRISVEPGRAIVGPTTFTLYEVGTIKPLDGLRTYVSVDGGMSDNIRTALYDAEYSVVLASRASDAEPMLVRVVGKHCESGDIVVRDAFLPADLAPGDLIAVPATGAYCRSMASNYNHALRPPVVAVTGGAARVIVRRETEEDLLRLDVG</sequence>
<dbReference type="PROSITE" id="PS00878">
    <property type="entry name" value="ODR_DC_2_1"/>
    <property type="match status" value="1"/>
</dbReference>
<feature type="binding site" evidence="6">
    <location>
        <begin position="329"/>
        <end position="332"/>
    </location>
    <ligand>
        <name>pyridoxal 5'-phosphate</name>
        <dbReference type="ChEBI" id="CHEBI:597326"/>
    </ligand>
</feature>
<evidence type="ECO:0000256" key="8">
    <source>
        <dbReference type="PIRSR" id="PIRSR600183-50"/>
    </source>
</evidence>
<keyword evidence="3 6" id="KW-0663">Pyridoxal phosphate</keyword>
<protein>
    <recommendedName>
        <fullName evidence="6 7">Diaminopimelate decarboxylase</fullName>
        <shortName evidence="6">DAP decarboxylase</shortName>
        <shortName evidence="6">DAPDC</shortName>
        <ecNumber evidence="6 7">4.1.1.20</ecNumber>
    </recommendedName>
</protein>
<evidence type="ECO:0000256" key="7">
    <source>
        <dbReference type="NCBIfam" id="TIGR01048"/>
    </source>
</evidence>
<feature type="binding site" evidence="6">
    <location>
        <position position="430"/>
    </location>
    <ligand>
        <name>substrate</name>
    </ligand>
</feature>
<dbReference type="PRINTS" id="PR01181">
    <property type="entry name" value="DAPDCRBXLASE"/>
</dbReference>
<dbReference type="InterPro" id="IPR022644">
    <property type="entry name" value="De-COase2_N"/>
</dbReference>
<feature type="binding site" evidence="6">
    <location>
        <position position="430"/>
    </location>
    <ligand>
        <name>pyridoxal 5'-phosphate</name>
        <dbReference type="ChEBI" id="CHEBI:597326"/>
    </ligand>
</feature>
<evidence type="ECO:0000313" key="13">
    <source>
        <dbReference type="EMBL" id="GHH80946.1"/>
    </source>
</evidence>
<reference evidence="13" key="1">
    <citation type="journal article" date="2014" name="Int. J. Syst. Evol. Microbiol.">
        <title>Complete genome sequence of Corynebacterium casei LMG S-19264T (=DSM 44701T), isolated from a smear-ripened cheese.</title>
        <authorList>
            <consortium name="US DOE Joint Genome Institute (JGI-PGF)"/>
            <person name="Walter F."/>
            <person name="Albersmeier A."/>
            <person name="Kalinowski J."/>
            <person name="Ruckert C."/>
        </authorList>
    </citation>
    <scope>NUCLEOTIDE SEQUENCE</scope>
    <source>
        <strain evidence="13">JCM 5069</strain>
    </source>
</reference>
<feature type="binding site" evidence="6">
    <location>
        <position position="369"/>
    </location>
    <ligand>
        <name>substrate</name>
    </ligand>
</feature>
<dbReference type="GO" id="GO:0030170">
    <property type="term" value="F:pyridoxal phosphate binding"/>
    <property type="evidence" value="ECO:0007669"/>
    <property type="project" value="UniProtKB-UniRule"/>
</dbReference>
<evidence type="ECO:0000256" key="10">
    <source>
        <dbReference type="SAM" id="MobiDB-lite"/>
    </source>
</evidence>
<evidence type="ECO:0000256" key="1">
    <source>
        <dbReference type="ARBA" id="ARBA00001933"/>
    </source>
</evidence>
<keyword evidence="2 6" id="KW-0210">Decarboxylase</keyword>
<name>A0A919GAH1_9ACTN</name>
<dbReference type="InterPro" id="IPR022657">
    <property type="entry name" value="De-COase2_CS"/>
</dbReference>
<accession>A0A919GAH1</accession>
<dbReference type="Pfam" id="PF02784">
    <property type="entry name" value="Orn_Arg_deC_N"/>
    <property type="match status" value="1"/>
</dbReference>
<dbReference type="NCBIfam" id="TIGR01048">
    <property type="entry name" value="lysA"/>
    <property type="match status" value="1"/>
</dbReference>
<comment type="function">
    <text evidence="6">Specifically catalyzes the decarboxylation of meso-diaminopimelate (meso-DAP) to L-lysine.</text>
</comment>
<dbReference type="EC" id="4.1.1.20" evidence="6 7"/>
<evidence type="ECO:0000259" key="12">
    <source>
        <dbReference type="Pfam" id="PF02784"/>
    </source>
</evidence>
<organism evidence="13 14">
    <name type="scientific">Streptomyces sulfonofaciens</name>
    <dbReference type="NCBI Taxonomy" id="68272"/>
    <lineage>
        <taxon>Bacteria</taxon>
        <taxon>Bacillati</taxon>
        <taxon>Actinomycetota</taxon>
        <taxon>Actinomycetes</taxon>
        <taxon>Kitasatosporales</taxon>
        <taxon>Streptomycetaceae</taxon>
        <taxon>Streptomyces</taxon>
    </lineage>
</organism>
<feature type="binding site" evidence="6">
    <location>
        <position position="373"/>
    </location>
    <ligand>
        <name>substrate</name>
    </ligand>
</feature>
<dbReference type="InterPro" id="IPR002986">
    <property type="entry name" value="DAP_deCOOHase_LysA"/>
</dbReference>
<evidence type="ECO:0000256" key="3">
    <source>
        <dbReference type="ARBA" id="ARBA00022898"/>
    </source>
</evidence>
<dbReference type="PROSITE" id="PS00879">
    <property type="entry name" value="ODR_DC_2_2"/>
    <property type="match status" value="1"/>
</dbReference>
<dbReference type="Gene3D" id="3.20.20.10">
    <property type="entry name" value="Alanine racemase"/>
    <property type="match status" value="1"/>
</dbReference>
<dbReference type="PANTHER" id="PTHR43727">
    <property type="entry name" value="DIAMINOPIMELATE DECARBOXYLASE"/>
    <property type="match status" value="1"/>
</dbReference>
<feature type="domain" description="Orn/DAP/Arg decarboxylase 2 C-terminal" evidence="11">
    <location>
        <begin position="342"/>
        <end position="428"/>
    </location>
</feature>
<dbReference type="InterPro" id="IPR009006">
    <property type="entry name" value="Ala_racemase/Decarboxylase_C"/>
</dbReference>
<evidence type="ECO:0000313" key="14">
    <source>
        <dbReference type="Proteomes" id="UP000603708"/>
    </source>
</evidence>
<reference evidence="13" key="2">
    <citation type="submission" date="2020-09" db="EMBL/GenBank/DDBJ databases">
        <authorList>
            <person name="Sun Q."/>
            <person name="Ohkuma M."/>
        </authorList>
    </citation>
    <scope>NUCLEOTIDE SEQUENCE</scope>
    <source>
        <strain evidence="13">JCM 5069</strain>
    </source>
</reference>
<feature type="compositionally biased region" description="Basic and acidic residues" evidence="10">
    <location>
        <begin position="11"/>
        <end position="21"/>
    </location>
</feature>
<dbReference type="Proteomes" id="UP000603708">
    <property type="component" value="Unassembled WGS sequence"/>
</dbReference>
<feature type="active site" description="Proton donor" evidence="8">
    <location>
        <position position="400"/>
    </location>
</feature>